<comment type="catalytic activity">
    <reaction evidence="7 8">
        <text>(6S)-NADPHX + ATP = ADP + phosphate + NADPH + H(+)</text>
        <dbReference type="Rhea" id="RHEA:32231"/>
        <dbReference type="ChEBI" id="CHEBI:15378"/>
        <dbReference type="ChEBI" id="CHEBI:30616"/>
        <dbReference type="ChEBI" id="CHEBI:43474"/>
        <dbReference type="ChEBI" id="CHEBI:57783"/>
        <dbReference type="ChEBI" id="CHEBI:64076"/>
        <dbReference type="ChEBI" id="CHEBI:456216"/>
        <dbReference type="EC" id="4.2.1.93"/>
    </reaction>
</comment>
<dbReference type="EC" id="4.2.1.93" evidence="8"/>
<dbReference type="InterPro" id="IPR000631">
    <property type="entry name" value="CARKD"/>
</dbReference>
<comment type="caution">
    <text evidence="10">The sequence shown here is derived from an EMBL/GenBank/DDBJ whole genome shotgun (WGS) entry which is preliminary data.</text>
</comment>
<organism evidence="10 11">
    <name type="scientific">Orbilia oligospora</name>
    <name type="common">Nematode-trapping fungus</name>
    <name type="synonym">Arthrobotrys oligospora</name>
    <dbReference type="NCBI Taxonomy" id="2813651"/>
    <lineage>
        <taxon>Eukaryota</taxon>
        <taxon>Fungi</taxon>
        <taxon>Dikarya</taxon>
        <taxon>Ascomycota</taxon>
        <taxon>Pezizomycotina</taxon>
        <taxon>Orbiliomycetes</taxon>
        <taxon>Orbiliales</taxon>
        <taxon>Orbiliaceae</taxon>
        <taxon>Orbilia</taxon>
    </lineage>
</organism>
<dbReference type="InterPro" id="IPR017953">
    <property type="entry name" value="Carbohydrate_kinase_pred_CS"/>
</dbReference>
<dbReference type="Gene3D" id="3.40.1190.20">
    <property type="match status" value="1"/>
</dbReference>
<comment type="similarity">
    <text evidence="8">Belongs to the NnrD/CARKD family.</text>
</comment>
<keyword evidence="8" id="KW-0963">Cytoplasm</keyword>
<reference evidence="10 11" key="1">
    <citation type="submission" date="2019-06" db="EMBL/GenBank/DDBJ databases">
        <authorList>
            <person name="Palmer J.M."/>
        </authorList>
    </citation>
    <scope>NUCLEOTIDE SEQUENCE [LARGE SCALE GENOMIC DNA]</scope>
    <source>
        <strain evidence="10 11">TWF703</strain>
    </source>
</reference>
<evidence type="ECO:0000256" key="5">
    <source>
        <dbReference type="ARBA" id="ARBA00023027"/>
    </source>
</evidence>
<dbReference type="EMBL" id="WIQZ01000109">
    <property type="protein sequence ID" value="KAF3123532.1"/>
    <property type="molecule type" value="Genomic_DNA"/>
</dbReference>
<proteinExistence type="inferred from homology"/>
<dbReference type="HAMAP" id="MF_01965">
    <property type="entry name" value="NADHX_dehydratase"/>
    <property type="match status" value="1"/>
</dbReference>
<accession>A0A7C8JSW7</accession>
<keyword evidence="2 8" id="KW-0547">Nucleotide-binding</keyword>
<feature type="binding site" evidence="8">
    <location>
        <begin position="177"/>
        <end position="183"/>
    </location>
    <ligand>
        <name>(6S)-NADPHX</name>
        <dbReference type="ChEBI" id="CHEBI:64076"/>
    </ligand>
</feature>
<comment type="subcellular location">
    <subcellularLocation>
        <location evidence="8">Cytoplasm</location>
    </subcellularLocation>
</comment>
<dbReference type="SUPFAM" id="SSF53613">
    <property type="entry name" value="Ribokinase-like"/>
    <property type="match status" value="1"/>
</dbReference>
<evidence type="ECO:0000256" key="7">
    <source>
        <dbReference type="ARBA" id="ARBA00047472"/>
    </source>
</evidence>
<dbReference type="GO" id="GO:0047453">
    <property type="term" value="F:ATP-dependent NAD(P)H-hydrate dehydratase activity"/>
    <property type="evidence" value="ECO:0007669"/>
    <property type="project" value="UniProtKB-UniRule"/>
</dbReference>
<dbReference type="FunFam" id="3.40.1190.20:FF:000023">
    <property type="entry name" value="ATP-dependent (S)-NAD(P)H-hydrate dehydratase"/>
    <property type="match status" value="1"/>
</dbReference>
<dbReference type="PANTHER" id="PTHR12592">
    <property type="entry name" value="ATP-DEPENDENT (S)-NAD(P)H-HYDRATE DEHYDRATASE FAMILY MEMBER"/>
    <property type="match status" value="1"/>
</dbReference>
<dbReference type="CDD" id="cd01171">
    <property type="entry name" value="YXKO-related"/>
    <property type="match status" value="1"/>
</dbReference>
<feature type="binding site" evidence="8">
    <location>
        <position position="124"/>
    </location>
    <ligand>
        <name>(6S)-NADPHX</name>
        <dbReference type="ChEBI" id="CHEBI:64076"/>
    </ligand>
</feature>
<comment type="catalytic activity">
    <reaction evidence="8">
        <text>(6S)-NADHX + ATP = ADP + phosphate + NADH + H(+)</text>
        <dbReference type="Rhea" id="RHEA:19017"/>
        <dbReference type="ChEBI" id="CHEBI:15378"/>
        <dbReference type="ChEBI" id="CHEBI:30616"/>
        <dbReference type="ChEBI" id="CHEBI:43474"/>
        <dbReference type="ChEBI" id="CHEBI:57945"/>
        <dbReference type="ChEBI" id="CHEBI:64074"/>
        <dbReference type="ChEBI" id="CHEBI:456216"/>
        <dbReference type="EC" id="4.2.1.93"/>
    </reaction>
</comment>
<evidence type="ECO:0000256" key="6">
    <source>
        <dbReference type="ARBA" id="ARBA00023239"/>
    </source>
</evidence>
<keyword evidence="3 8" id="KW-0067">ATP-binding</keyword>
<evidence type="ECO:0000256" key="3">
    <source>
        <dbReference type="ARBA" id="ARBA00022840"/>
    </source>
</evidence>
<dbReference type="GO" id="GO:0046496">
    <property type="term" value="P:nicotinamide nucleotide metabolic process"/>
    <property type="evidence" value="ECO:0007669"/>
    <property type="project" value="UniProtKB-UniRule"/>
</dbReference>
<comment type="cofactor">
    <cofactor evidence="8">
        <name>Mg(2+)</name>
        <dbReference type="ChEBI" id="CHEBI:18420"/>
    </cofactor>
</comment>
<keyword evidence="5 8" id="KW-0520">NAD</keyword>
<dbReference type="GO" id="GO:0110051">
    <property type="term" value="P:metabolite repair"/>
    <property type="evidence" value="ECO:0007669"/>
    <property type="project" value="TreeGrafter"/>
</dbReference>
<evidence type="ECO:0000256" key="1">
    <source>
        <dbReference type="ARBA" id="ARBA00022553"/>
    </source>
</evidence>
<dbReference type="GO" id="GO:0005737">
    <property type="term" value="C:cytoplasm"/>
    <property type="evidence" value="ECO:0007669"/>
    <property type="project" value="UniProtKB-SubCell"/>
</dbReference>
<feature type="binding site" evidence="8">
    <location>
        <begin position="234"/>
        <end position="243"/>
    </location>
    <ligand>
        <name>ATP</name>
        <dbReference type="ChEBI" id="CHEBI:30616"/>
    </ligand>
</feature>
<dbReference type="Proteomes" id="UP000480548">
    <property type="component" value="Unassembled WGS sequence"/>
</dbReference>
<evidence type="ECO:0000256" key="2">
    <source>
        <dbReference type="ARBA" id="ARBA00022741"/>
    </source>
</evidence>
<evidence type="ECO:0000259" key="9">
    <source>
        <dbReference type="PROSITE" id="PS51383"/>
    </source>
</evidence>
<evidence type="ECO:0000256" key="4">
    <source>
        <dbReference type="ARBA" id="ARBA00022857"/>
    </source>
</evidence>
<dbReference type="AlphaFoldDB" id="A0A7C8JSW7"/>
<feature type="binding site" evidence="8">
    <location>
        <position position="244"/>
    </location>
    <ligand>
        <name>(6S)-NADPHX</name>
        <dbReference type="ChEBI" id="CHEBI:64076"/>
    </ligand>
</feature>
<dbReference type="InterPro" id="IPR029056">
    <property type="entry name" value="Ribokinase-like"/>
</dbReference>
<comment type="function">
    <text evidence="8">Catalyzes the dehydration of the S-form of NAD(P)HX at the expense of ATP, which is converted to ADP. Together with NAD(P)HX epimerase, which catalyzes the epimerization of the S- and R-forms, the enzyme allows the repair of both epimers of NAD(P)HX, a damaged form of NAD(P)H that is a result of enzymatic or heat-dependent hydration.</text>
</comment>
<protein>
    <recommendedName>
        <fullName evidence="8">ATP-dependent (S)-NAD(P)H-hydrate dehydratase</fullName>
        <ecNumber evidence="8">4.2.1.93</ecNumber>
    </recommendedName>
    <alternativeName>
        <fullName evidence="8">ATP-dependent NAD(P)HX dehydratase</fullName>
    </alternativeName>
</protein>
<feature type="binding site" evidence="8">
    <location>
        <begin position="215"/>
        <end position="219"/>
    </location>
    <ligand>
        <name>ATP</name>
        <dbReference type="ChEBI" id="CHEBI:30616"/>
    </ligand>
</feature>
<sequence>MALSLTPKTKDILFQARKIIPPLLEKFHKGQMGRVAVIGGCEDYTGAPFFSANASALLGADLSHIICEPNAAGVIKTYSPNLMVHPYMLQSNHLPPDSKENAESLSKRIIGMLDRLHVIVVGPGLGRDELMLKTAGIVVKEARKRGMGIVIDADGLLLISSTPSLIRNYKNAILTPNVVEFSRLCKALNVDSSTSPTTACARLAKELGGVTIIQKGKQDTISNGTDTITCDVPGGLKRSGGQGDTLTGCLGTFLAWKKAYKEGLWDDDDDDDDIVGSESEDDKKSGEEELMRLVAFAGSAVTRTCSSLAFKERGRAMQASDLQGHIQRAFQMLFEDGQGEGEKGARL</sequence>
<name>A0A7C8JSW7_ORBOL</name>
<keyword evidence="1 8" id="KW-0597">Phosphoprotein</keyword>
<evidence type="ECO:0000256" key="8">
    <source>
        <dbReference type="HAMAP-Rule" id="MF_03157"/>
    </source>
</evidence>
<dbReference type="PROSITE" id="PS51383">
    <property type="entry name" value="YJEF_C_3"/>
    <property type="match status" value="1"/>
</dbReference>
<dbReference type="GO" id="GO:0005524">
    <property type="term" value="F:ATP binding"/>
    <property type="evidence" value="ECO:0007669"/>
    <property type="project" value="UniProtKB-KW"/>
</dbReference>
<feature type="domain" description="YjeF C-terminal" evidence="9">
    <location>
        <begin position="12"/>
        <end position="333"/>
    </location>
</feature>
<evidence type="ECO:0000313" key="10">
    <source>
        <dbReference type="EMBL" id="KAF3123532.1"/>
    </source>
</evidence>
<keyword evidence="6 8" id="KW-0456">Lyase</keyword>
<gene>
    <name evidence="10" type="ORF">TWF703_000744</name>
</gene>
<dbReference type="PROSITE" id="PS01049">
    <property type="entry name" value="YJEF_C_1"/>
    <property type="match status" value="1"/>
</dbReference>
<dbReference type="Pfam" id="PF01256">
    <property type="entry name" value="Carb_kinase"/>
    <property type="match status" value="1"/>
</dbReference>
<dbReference type="PROSITE" id="PS01050">
    <property type="entry name" value="YJEF_C_2"/>
    <property type="match status" value="1"/>
</dbReference>
<evidence type="ECO:0000313" key="11">
    <source>
        <dbReference type="Proteomes" id="UP000480548"/>
    </source>
</evidence>
<dbReference type="NCBIfam" id="TIGR00196">
    <property type="entry name" value="yjeF_cterm"/>
    <property type="match status" value="1"/>
</dbReference>
<dbReference type="PANTHER" id="PTHR12592:SF0">
    <property type="entry name" value="ATP-DEPENDENT (S)-NAD(P)H-HYDRATE DEHYDRATASE"/>
    <property type="match status" value="1"/>
</dbReference>
<keyword evidence="4" id="KW-0521">NADP</keyword>